<evidence type="ECO:0000313" key="3">
    <source>
        <dbReference type="Proteomes" id="UP001194580"/>
    </source>
</evidence>
<organism evidence="2 3">
    <name type="scientific">Linnemannia exigua</name>
    <dbReference type="NCBI Taxonomy" id="604196"/>
    <lineage>
        <taxon>Eukaryota</taxon>
        <taxon>Fungi</taxon>
        <taxon>Fungi incertae sedis</taxon>
        <taxon>Mucoromycota</taxon>
        <taxon>Mortierellomycotina</taxon>
        <taxon>Mortierellomycetes</taxon>
        <taxon>Mortierellales</taxon>
        <taxon>Mortierellaceae</taxon>
        <taxon>Linnemannia</taxon>
    </lineage>
</organism>
<comment type="caution">
    <text evidence="2">The sequence shown here is derived from an EMBL/GenBank/DDBJ whole genome shotgun (WGS) entry which is preliminary data.</text>
</comment>
<protein>
    <recommendedName>
        <fullName evidence="4">F-box domain-containing protein</fullName>
    </recommendedName>
</protein>
<feature type="compositionally biased region" description="Basic residues" evidence="1">
    <location>
        <begin position="526"/>
        <end position="538"/>
    </location>
</feature>
<accession>A0AAD4H5J0</accession>
<evidence type="ECO:0008006" key="4">
    <source>
        <dbReference type="Google" id="ProtNLM"/>
    </source>
</evidence>
<dbReference type="Proteomes" id="UP001194580">
    <property type="component" value="Unassembled WGS sequence"/>
</dbReference>
<dbReference type="Gene3D" id="3.80.10.10">
    <property type="entry name" value="Ribonuclease Inhibitor"/>
    <property type="match status" value="2"/>
</dbReference>
<keyword evidence="3" id="KW-1185">Reference proteome</keyword>
<sequence>MRVNKSWQALARPHHWRSFRSVPHRYNATQLPQIAAFIVPLVRSLTLNVFHTATLDVPFSNLVRLHLHLENYDRAVTSGQEAGKALALVCRNTRLQELRVKCAWRLLKKLDSSALQFLCSPRLRVLELEGVEYFCLEKVQAILAHCPDTLQELRIAFSHFEDLGYDDDDYPLRLNARATALPRVLPNLRVLILDSPKIDESFEGFACDLIQSSPRLHDINMFTLGSLSNILTALIKNNPSVNTVNFRRTQNTSKADLLQFLARSPKLRSLAIDHIEDHTIPILVDRFGSTLQELIIHQSNVPPNSYGFIATILAHCSCLKKLSVSRYPQLIDNGIDLQDLLAIEWASTSLESLCLPIKRPGVEIEQDHLLQEWRQLRYMYLIPNEYDPDGMIARSRGLVDLLSQFYRRLQAQPRLTSLRLLWHRMWYAIPLEFAEAFSNGQLTEKRLRWMVLLLSPLYTAYKIVRSAAKKRKEAEEERALMDKLNACNIFVVHVEASRMECYDNKDDEVNCDPSWLSDDQEYSTYKSRKERTRRAQRK</sequence>
<proteinExistence type="predicted"/>
<evidence type="ECO:0000313" key="2">
    <source>
        <dbReference type="EMBL" id="KAG0272657.1"/>
    </source>
</evidence>
<reference evidence="2" key="1">
    <citation type="journal article" date="2020" name="Fungal Divers.">
        <title>Resolving the Mortierellaceae phylogeny through synthesis of multi-gene phylogenetics and phylogenomics.</title>
        <authorList>
            <person name="Vandepol N."/>
            <person name="Liber J."/>
            <person name="Desiro A."/>
            <person name="Na H."/>
            <person name="Kennedy M."/>
            <person name="Barry K."/>
            <person name="Grigoriev I.V."/>
            <person name="Miller A.N."/>
            <person name="O'Donnell K."/>
            <person name="Stajich J.E."/>
            <person name="Bonito G."/>
        </authorList>
    </citation>
    <scope>NUCLEOTIDE SEQUENCE</scope>
    <source>
        <strain evidence="2">NRRL 28262</strain>
    </source>
</reference>
<dbReference type="InterPro" id="IPR032675">
    <property type="entry name" value="LRR_dom_sf"/>
</dbReference>
<gene>
    <name evidence="2" type="ORF">BGZ95_011559</name>
</gene>
<evidence type="ECO:0000256" key="1">
    <source>
        <dbReference type="SAM" id="MobiDB-lite"/>
    </source>
</evidence>
<dbReference type="AlphaFoldDB" id="A0AAD4H5J0"/>
<feature type="region of interest" description="Disordered" evidence="1">
    <location>
        <begin position="513"/>
        <end position="538"/>
    </location>
</feature>
<dbReference type="EMBL" id="JAAAIL010000885">
    <property type="protein sequence ID" value="KAG0272657.1"/>
    <property type="molecule type" value="Genomic_DNA"/>
</dbReference>
<dbReference type="SUPFAM" id="SSF52047">
    <property type="entry name" value="RNI-like"/>
    <property type="match status" value="1"/>
</dbReference>
<name>A0AAD4H5J0_9FUNG</name>